<sequence length="117" mass="13160">MGMSLLCKLPFHVVTSGKGKPVSQTEVLEGNDFMHVLVKNCPSIHTLYRRIQYSSPCKTKISNRQVTIQLSSMRTALKSVSTNLCLNVPVFRRAISTKKQAQVVWLNAHLLHDHPGY</sequence>
<dbReference type="AlphaFoldDB" id="A0A0C3KJX1"/>
<dbReference type="HOGENOM" id="CLU_2085745_0_0_1"/>
<reference evidence="2" key="2">
    <citation type="submission" date="2015-01" db="EMBL/GenBank/DDBJ databases">
        <title>Evolutionary Origins and Diversification of the Mycorrhizal Mutualists.</title>
        <authorList>
            <consortium name="DOE Joint Genome Institute"/>
            <consortium name="Mycorrhizal Genomics Consortium"/>
            <person name="Kohler A."/>
            <person name="Kuo A."/>
            <person name="Nagy L.G."/>
            <person name="Floudas D."/>
            <person name="Copeland A."/>
            <person name="Barry K.W."/>
            <person name="Cichocki N."/>
            <person name="Veneault-Fourrey C."/>
            <person name="LaButti K."/>
            <person name="Lindquist E.A."/>
            <person name="Lipzen A."/>
            <person name="Lundell T."/>
            <person name="Morin E."/>
            <person name="Murat C."/>
            <person name="Riley R."/>
            <person name="Ohm R."/>
            <person name="Sun H."/>
            <person name="Tunlid A."/>
            <person name="Henrissat B."/>
            <person name="Grigoriev I.V."/>
            <person name="Hibbett D.S."/>
            <person name="Martin F."/>
        </authorList>
    </citation>
    <scope>NUCLEOTIDE SEQUENCE [LARGE SCALE GENOMIC DNA]</scope>
    <source>
        <strain evidence="2">Marx 270</strain>
    </source>
</reference>
<evidence type="ECO:0000313" key="2">
    <source>
        <dbReference type="Proteomes" id="UP000054217"/>
    </source>
</evidence>
<gene>
    <name evidence="1" type="ORF">M404DRAFT_216610</name>
</gene>
<protein>
    <submittedName>
        <fullName evidence="1">Uncharacterized protein</fullName>
    </submittedName>
</protein>
<keyword evidence="2" id="KW-1185">Reference proteome</keyword>
<dbReference type="Proteomes" id="UP000054217">
    <property type="component" value="Unassembled WGS sequence"/>
</dbReference>
<reference evidence="1 2" key="1">
    <citation type="submission" date="2014-04" db="EMBL/GenBank/DDBJ databases">
        <authorList>
            <consortium name="DOE Joint Genome Institute"/>
            <person name="Kuo A."/>
            <person name="Kohler A."/>
            <person name="Costa M.D."/>
            <person name="Nagy L.G."/>
            <person name="Floudas D."/>
            <person name="Copeland A."/>
            <person name="Barry K.W."/>
            <person name="Cichocki N."/>
            <person name="Veneault-Fourrey C."/>
            <person name="LaButti K."/>
            <person name="Lindquist E.A."/>
            <person name="Lipzen A."/>
            <person name="Lundell T."/>
            <person name="Morin E."/>
            <person name="Murat C."/>
            <person name="Sun H."/>
            <person name="Tunlid A."/>
            <person name="Henrissat B."/>
            <person name="Grigoriev I.V."/>
            <person name="Hibbett D.S."/>
            <person name="Martin F."/>
            <person name="Nordberg H.P."/>
            <person name="Cantor M.N."/>
            <person name="Hua S.X."/>
        </authorList>
    </citation>
    <scope>NUCLEOTIDE SEQUENCE [LARGE SCALE GENOMIC DNA]</scope>
    <source>
        <strain evidence="1 2">Marx 270</strain>
    </source>
</reference>
<evidence type="ECO:0000313" key="1">
    <source>
        <dbReference type="EMBL" id="KIO09867.1"/>
    </source>
</evidence>
<proteinExistence type="predicted"/>
<dbReference type="InParanoid" id="A0A0C3KJX1"/>
<organism evidence="1 2">
    <name type="scientific">Pisolithus tinctorius Marx 270</name>
    <dbReference type="NCBI Taxonomy" id="870435"/>
    <lineage>
        <taxon>Eukaryota</taxon>
        <taxon>Fungi</taxon>
        <taxon>Dikarya</taxon>
        <taxon>Basidiomycota</taxon>
        <taxon>Agaricomycotina</taxon>
        <taxon>Agaricomycetes</taxon>
        <taxon>Agaricomycetidae</taxon>
        <taxon>Boletales</taxon>
        <taxon>Sclerodermatineae</taxon>
        <taxon>Pisolithaceae</taxon>
        <taxon>Pisolithus</taxon>
    </lineage>
</organism>
<accession>A0A0C3KJX1</accession>
<dbReference type="EMBL" id="KN831953">
    <property type="protein sequence ID" value="KIO09867.1"/>
    <property type="molecule type" value="Genomic_DNA"/>
</dbReference>
<name>A0A0C3KJX1_PISTI</name>